<evidence type="ECO:0000313" key="6">
    <source>
        <dbReference type="EMBL" id="PMB76080.1"/>
    </source>
</evidence>
<proteinExistence type="inferred from homology"/>
<organism evidence="6 7">
    <name type="scientific">Fervidicoccus fontis</name>
    <dbReference type="NCBI Taxonomy" id="683846"/>
    <lineage>
        <taxon>Archaea</taxon>
        <taxon>Thermoproteota</taxon>
        <taxon>Thermoprotei</taxon>
        <taxon>Fervidicoccales</taxon>
        <taxon>Fervidicoccaceae</taxon>
        <taxon>Fervidicoccus</taxon>
    </lineage>
</organism>
<dbReference type="GO" id="GO:0003735">
    <property type="term" value="F:structural constituent of ribosome"/>
    <property type="evidence" value="ECO:0007669"/>
    <property type="project" value="InterPro"/>
</dbReference>
<protein>
    <recommendedName>
        <fullName evidence="3">Small ribosomal subunit protein eS1</fullName>
    </recommendedName>
</protein>
<accession>A0A2J6N439</accession>
<dbReference type="Proteomes" id="UP000237153">
    <property type="component" value="Unassembled WGS sequence"/>
</dbReference>
<evidence type="ECO:0000256" key="4">
    <source>
        <dbReference type="RuleBase" id="RU000668"/>
    </source>
</evidence>
<evidence type="ECO:0000256" key="3">
    <source>
        <dbReference type="HAMAP-Rule" id="MF_00359"/>
    </source>
</evidence>
<evidence type="ECO:0000256" key="2">
    <source>
        <dbReference type="ARBA" id="ARBA00023274"/>
    </source>
</evidence>
<reference evidence="6 7" key="1">
    <citation type="submission" date="2018-01" db="EMBL/GenBank/DDBJ databases">
        <title>Metagenomic assembled genomes from two thermal pools in the Uzon Caldera, Kamchatka, Russia.</title>
        <authorList>
            <person name="Wilkins L."/>
            <person name="Ettinger C."/>
        </authorList>
    </citation>
    <scope>NUCLEOTIDE SEQUENCE [LARGE SCALE GENOMIC DNA]</scope>
    <source>
        <strain evidence="6">ZAV-06</strain>
    </source>
</reference>
<dbReference type="AlphaFoldDB" id="A0A2J6N439"/>
<dbReference type="InterPro" id="IPR018281">
    <property type="entry name" value="Ribosomal_eS1_CS"/>
</dbReference>
<dbReference type="GO" id="GO:0005840">
    <property type="term" value="C:ribosome"/>
    <property type="evidence" value="ECO:0007669"/>
    <property type="project" value="UniProtKB-KW"/>
</dbReference>
<dbReference type="PANTHER" id="PTHR11830">
    <property type="entry name" value="40S RIBOSOMAL PROTEIN S3A"/>
    <property type="match status" value="1"/>
</dbReference>
<dbReference type="SMART" id="SM01397">
    <property type="entry name" value="Ribosomal_S3Ae"/>
    <property type="match status" value="1"/>
</dbReference>
<dbReference type="Pfam" id="PF01015">
    <property type="entry name" value="Ribosomal_S3Ae"/>
    <property type="match status" value="1"/>
</dbReference>
<evidence type="ECO:0000256" key="1">
    <source>
        <dbReference type="ARBA" id="ARBA00022980"/>
    </source>
</evidence>
<gene>
    <name evidence="3" type="primary">rps3ae</name>
    <name evidence="6" type="ORF">C0188_00195</name>
    <name evidence="5" type="ORF">IOK49_02960</name>
</gene>
<dbReference type="EMBL" id="PNIM01000001">
    <property type="protein sequence ID" value="PMB76080.1"/>
    <property type="molecule type" value="Genomic_DNA"/>
</dbReference>
<dbReference type="EMBL" id="JADEZV010000002">
    <property type="protein sequence ID" value="MBE9391038.1"/>
    <property type="molecule type" value="Genomic_DNA"/>
</dbReference>
<dbReference type="GeneID" id="12449506"/>
<keyword evidence="2 3" id="KW-0687">Ribonucleoprotein</keyword>
<keyword evidence="1 3" id="KW-0689">Ribosomal protein</keyword>
<dbReference type="GO" id="GO:1990904">
    <property type="term" value="C:ribonucleoprotein complex"/>
    <property type="evidence" value="ECO:0007669"/>
    <property type="project" value="UniProtKB-KW"/>
</dbReference>
<dbReference type="InterPro" id="IPR001593">
    <property type="entry name" value="Ribosomal_eS1"/>
</dbReference>
<dbReference type="OMA" id="TRFKGHE"/>
<dbReference type="InterPro" id="IPR030838">
    <property type="entry name" value="Ribosomal_eS1_arc"/>
</dbReference>
<evidence type="ECO:0000313" key="5">
    <source>
        <dbReference type="EMBL" id="MBE9391038.1"/>
    </source>
</evidence>
<evidence type="ECO:0000313" key="7">
    <source>
        <dbReference type="Proteomes" id="UP000237153"/>
    </source>
</evidence>
<dbReference type="GO" id="GO:0006412">
    <property type="term" value="P:translation"/>
    <property type="evidence" value="ECO:0007669"/>
    <property type="project" value="UniProtKB-UniRule"/>
</dbReference>
<comment type="caution">
    <text evidence="6">The sequence shown here is derived from an EMBL/GenBank/DDBJ whole genome shotgun (WGS) entry which is preliminary data.</text>
</comment>
<sequence>MSSVKGKRRELKETWKMKKWYEVIAPSVFGEVSIGSIPALTPEQLIGRTVEATLYDITGDYTQVHIKLNFQIIKVEGHNAHTRFKGHELARDYIKVLTRRKSSKVQGIFNVETKDGYKLRIIAITFTSYKANTSQKRAIRKIMEKIITERIKEKSFDEVIQLLVGNDLSTEIFSEAKKIYPIRKVEIYKSKLLFIPGPHGPEKATITSSIKANQ</sequence>
<dbReference type="HAMAP" id="MF_00359">
    <property type="entry name" value="Ribosomal_eS1"/>
    <property type="match status" value="1"/>
</dbReference>
<dbReference type="NCBIfam" id="NF003142">
    <property type="entry name" value="PRK04057.1"/>
    <property type="match status" value="1"/>
</dbReference>
<reference evidence="5" key="2">
    <citation type="submission" date="2020-10" db="EMBL/GenBank/DDBJ databases">
        <title>Fervidococcus fontis strain 3639Fd - the first crenarchaeon capable of growth on lipids.</title>
        <authorList>
            <person name="Kochetkova T.V."/>
            <person name="Elcheninov A.G."/>
            <person name="Toschakov S.V."/>
            <person name="Kublanov I.V."/>
        </authorList>
    </citation>
    <scope>NUCLEOTIDE SEQUENCE</scope>
    <source>
        <strain evidence="5">3639Fd</strain>
    </source>
</reference>
<dbReference type="Proteomes" id="UP000652307">
    <property type="component" value="Unassembled WGS sequence"/>
</dbReference>
<dbReference type="RefSeq" id="WP_014557572.1">
    <property type="nucleotide sequence ID" value="NZ_JADEZV010000002.1"/>
</dbReference>
<dbReference type="PROSITE" id="PS01191">
    <property type="entry name" value="RIBOSOMAL_S3AE"/>
    <property type="match status" value="1"/>
</dbReference>
<name>A0A2J6N439_9CREN</name>
<comment type="similarity">
    <text evidence="3 4">Belongs to the eukaryotic ribosomal protein eS1 family.</text>
</comment>